<dbReference type="PANTHER" id="PTHR35395:SF1">
    <property type="entry name" value="DUF6536 DOMAIN-CONTAINING PROTEIN"/>
    <property type="match status" value="1"/>
</dbReference>
<dbReference type="OMA" id="VWENTMI"/>
<proteinExistence type="predicted"/>
<gene>
    <name evidence="2" type="ORF">UCRNP2_260</name>
</gene>
<feature type="signal peptide" evidence="1">
    <location>
        <begin position="1"/>
        <end position="16"/>
    </location>
</feature>
<evidence type="ECO:0000313" key="3">
    <source>
        <dbReference type="Proteomes" id="UP000013521"/>
    </source>
</evidence>
<dbReference type="OrthoDB" id="5429634at2759"/>
<sequence length="148" mass="16104">MLLILFTILILLTIYGLQSMFSSGSLDGITYLTDLGFGAINVRTLITGWTVSQSAARGVWENTMIANAAQPLLSLLYFLYNGQLTAVYLGTEWDAYGVTAKGLRVSGVPRGAQRGTHFLQLPFRYSVPLAAASGLLHWLASQSLFALR</sequence>
<dbReference type="EMBL" id="KB915674">
    <property type="protein sequence ID" value="EOD52953.1"/>
    <property type="molecule type" value="Genomic_DNA"/>
</dbReference>
<dbReference type="KEGG" id="npa:UCRNP2_260"/>
<evidence type="ECO:0000256" key="1">
    <source>
        <dbReference type="SAM" id="SignalP"/>
    </source>
</evidence>
<protein>
    <submittedName>
        <fullName evidence="2">Uncharacterized protein</fullName>
    </submittedName>
</protein>
<organism evidence="2 3">
    <name type="scientific">Botryosphaeria parva (strain UCR-NP2)</name>
    <name type="common">Grapevine canker fungus</name>
    <name type="synonym">Neofusicoccum parvum</name>
    <dbReference type="NCBI Taxonomy" id="1287680"/>
    <lineage>
        <taxon>Eukaryota</taxon>
        <taxon>Fungi</taxon>
        <taxon>Dikarya</taxon>
        <taxon>Ascomycota</taxon>
        <taxon>Pezizomycotina</taxon>
        <taxon>Dothideomycetes</taxon>
        <taxon>Dothideomycetes incertae sedis</taxon>
        <taxon>Botryosphaeriales</taxon>
        <taxon>Botryosphaeriaceae</taxon>
        <taxon>Neofusicoccum</taxon>
    </lineage>
</organism>
<accession>R1EYW9</accession>
<feature type="chain" id="PRO_5004359492" evidence="1">
    <location>
        <begin position="17"/>
        <end position="148"/>
    </location>
</feature>
<reference evidence="3" key="1">
    <citation type="journal article" date="2013" name="Genome Announc.">
        <title>Draft genome sequence of Neofusicoccum parvum isolate UCR-NP2, a fungal vascular pathogen associated with grapevine cankers.</title>
        <authorList>
            <person name="Blanco-Ulate B."/>
            <person name="Rolshausen P."/>
            <person name="Cantu D."/>
        </authorList>
    </citation>
    <scope>NUCLEOTIDE SEQUENCE [LARGE SCALE GENOMIC DNA]</scope>
    <source>
        <strain evidence="3">UCR-NP2</strain>
    </source>
</reference>
<evidence type="ECO:0000313" key="2">
    <source>
        <dbReference type="EMBL" id="EOD52953.1"/>
    </source>
</evidence>
<dbReference type="Proteomes" id="UP000013521">
    <property type="component" value="Unassembled WGS sequence"/>
</dbReference>
<dbReference type="HOGENOM" id="CLU_1758544_0_0_1"/>
<name>R1EYW9_BOTPV</name>
<dbReference type="STRING" id="1287680.R1EYW9"/>
<dbReference type="AlphaFoldDB" id="R1EYW9"/>
<dbReference type="PANTHER" id="PTHR35395">
    <property type="entry name" value="DUF6536 DOMAIN-CONTAINING PROTEIN"/>
    <property type="match status" value="1"/>
</dbReference>
<keyword evidence="1" id="KW-0732">Signal</keyword>